<dbReference type="GO" id="GO:0048026">
    <property type="term" value="P:positive regulation of mRNA splicing, via spliceosome"/>
    <property type="evidence" value="ECO:0007669"/>
    <property type="project" value="TreeGrafter"/>
</dbReference>
<dbReference type="InterPro" id="IPR012677">
    <property type="entry name" value="Nucleotide-bd_a/b_plait_sf"/>
</dbReference>
<evidence type="ECO:0000256" key="1">
    <source>
        <dbReference type="ARBA" id="ARBA00004123"/>
    </source>
</evidence>
<dbReference type="GO" id="GO:0005730">
    <property type="term" value="C:nucleolus"/>
    <property type="evidence" value="ECO:0007669"/>
    <property type="project" value="TreeGrafter"/>
</dbReference>
<evidence type="ECO:0000256" key="4">
    <source>
        <dbReference type="ARBA" id="ARBA00022884"/>
    </source>
</evidence>
<dbReference type="GO" id="GO:0000398">
    <property type="term" value="P:mRNA splicing, via spliceosome"/>
    <property type="evidence" value="ECO:0007669"/>
    <property type="project" value="UniProtKB-ARBA"/>
</dbReference>
<name>A0AAD9G7C8_BABDI</name>
<evidence type="ECO:0000313" key="8">
    <source>
        <dbReference type="EMBL" id="KAK1933138.1"/>
    </source>
</evidence>
<protein>
    <submittedName>
        <fullName evidence="8">RNA recognition motif domaining containing protein</fullName>
    </submittedName>
</protein>
<dbReference type="InterPro" id="IPR052084">
    <property type="entry name" value="SF3B4_spliceosome_assoc"/>
</dbReference>
<dbReference type="GO" id="GO:0071011">
    <property type="term" value="C:precatalytic spliceosome"/>
    <property type="evidence" value="ECO:0007669"/>
    <property type="project" value="TreeGrafter"/>
</dbReference>
<dbReference type="SUPFAM" id="SSF54928">
    <property type="entry name" value="RNA-binding domain, RBD"/>
    <property type="match status" value="1"/>
</dbReference>
<dbReference type="InterPro" id="IPR034158">
    <property type="entry name" value="SF3B4_RRM1"/>
</dbReference>
<evidence type="ECO:0000256" key="6">
    <source>
        <dbReference type="PROSITE-ProRule" id="PRU00176"/>
    </source>
</evidence>
<dbReference type="FunFam" id="3.30.70.330:FF:000895">
    <property type="entry name" value="Hsh49p"/>
    <property type="match status" value="1"/>
</dbReference>
<comment type="caution">
    <text evidence="8">The sequence shown here is derived from an EMBL/GenBank/DDBJ whole genome shotgun (WGS) entry which is preliminary data.</text>
</comment>
<dbReference type="GO" id="GO:0003723">
    <property type="term" value="F:RNA binding"/>
    <property type="evidence" value="ECO:0007669"/>
    <property type="project" value="UniProtKB-UniRule"/>
</dbReference>
<dbReference type="PROSITE" id="PS50102">
    <property type="entry name" value="RRM"/>
    <property type="match status" value="2"/>
</dbReference>
<proteinExistence type="inferred from homology"/>
<gene>
    <name evidence="8" type="ORF">X943_002358</name>
</gene>
<keyword evidence="5" id="KW-0539">Nucleus</keyword>
<dbReference type="CDD" id="cd12335">
    <property type="entry name" value="RRM2_SF3B4"/>
    <property type="match status" value="1"/>
</dbReference>
<dbReference type="SMART" id="SM00360">
    <property type="entry name" value="RRM"/>
    <property type="match status" value="2"/>
</dbReference>
<dbReference type="Gene3D" id="3.30.70.330">
    <property type="match status" value="2"/>
</dbReference>
<evidence type="ECO:0000256" key="2">
    <source>
        <dbReference type="ARBA" id="ARBA00008363"/>
    </source>
</evidence>
<dbReference type="EMBL" id="JAHBMH010000073">
    <property type="protein sequence ID" value="KAK1933138.1"/>
    <property type="molecule type" value="Genomic_DNA"/>
</dbReference>
<keyword evidence="3" id="KW-0677">Repeat</keyword>
<feature type="domain" description="RRM" evidence="7">
    <location>
        <begin position="18"/>
        <end position="96"/>
    </location>
</feature>
<keyword evidence="9" id="KW-1185">Reference proteome</keyword>
<evidence type="ECO:0000259" key="7">
    <source>
        <dbReference type="PROSITE" id="PS50102"/>
    </source>
</evidence>
<dbReference type="GO" id="GO:0097525">
    <property type="term" value="C:spliceosomal snRNP complex"/>
    <property type="evidence" value="ECO:0007669"/>
    <property type="project" value="UniProtKB-ARBA"/>
</dbReference>
<sequence length="293" mass="32364">MGSRSADILSLYERNQEATLYVGNVDPQVDEELMWEFFVQVGPVKHVHIPRDKITGHHQGYGFVEFETEDDAEYAVRILNFVKLYNKPLRCNKASRDKQTFEVGANLFIGNLDPEVDEKLLHDTFASFGNIISAKVVRDTDSNEGKTYAFVSYDSFEASDAALAAMNGQFVCNKPIHVSYAYKKDTKGERHGSAAERLIAANRPQEFLSQMGLAPGGHVGAHAAQPAVVYPPPMTTAHMGMPPIMPQPQAPMMHMNAFPQQGMMPPVMPPGIPPVPMMPGLPQTMPPPPPLYN</sequence>
<organism evidence="8 9">
    <name type="scientific">Babesia divergens</name>
    <dbReference type="NCBI Taxonomy" id="32595"/>
    <lineage>
        <taxon>Eukaryota</taxon>
        <taxon>Sar</taxon>
        <taxon>Alveolata</taxon>
        <taxon>Apicomplexa</taxon>
        <taxon>Aconoidasida</taxon>
        <taxon>Piroplasmida</taxon>
        <taxon>Babesiidae</taxon>
        <taxon>Babesia</taxon>
    </lineage>
</organism>
<dbReference type="PANTHER" id="PTHR48030">
    <property type="entry name" value="SPLICING FACTOR 3B SUBUNIT 4"/>
    <property type="match status" value="1"/>
</dbReference>
<reference evidence="8" key="2">
    <citation type="submission" date="2021-05" db="EMBL/GenBank/DDBJ databases">
        <authorList>
            <person name="Pain A."/>
        </authorList>
    </citation>
    <scope>NUCLEOTIDE SEQUENCE</scope>
    <source>
        <strain evidence="8">1802A</strain>
    </source>
</reference>
<dbReference type="AlphaFoldDB" id="A0AAD9G7C8"/>
<reference evidence="8" key="1">
    <citation type="journal article" date="2014" name="Nucleic Acids Res.">
        <title>The evolutionary dynamics of variant antigen genes in Babesia reveal a history of genomic innovation underlying host-parasite interaction.</title>
        <authorList>
            <person name="Jackson A.P."/>
            <person name="Otto T.D."/>
            <person name="Darby A."/>
            <person name="Ramaprasad A."/>
            <person name="Xia D."/>
            <person name="Echaide I.E."/>
            <person name="Farber M."/>
            <person name="Gahlot S."/>
            <person name="Gamble J."/>
            <person name="Gupta D."/>
            <person name="Gupta Y."/>
            <person name="Jackson L."/>
            <person name="Malandrin L."/>
            <person name="Malas T.B."/>
            <person name="Moussa E."/>
            <person name="Nair M."/>
            <person name="Reid A.J."/>
            <person name="Sanders M."/>
            <person name="Sharma J."/>
            <person name="Tracey A."/>
            <person name="Quail M.A."/>
            <person name="Weir W."/>
            <person name="Wastling J.M."/>
            <person name="Hall N."/>
            <person name="Willadsen P."/>
            <person name="Lingelbach K."/>
            <person name="Shiels B."/>
            <person name="Tait A."/>
            <person name="Berriman M."/>
            <person name="Allred D.R."/>
            <person name="Pain A."/>
        </authorList>
    </citation>
    <scope>NUCLEOTIDE SEQUENCE</scope>
    <source>
        <strain evidence="8">1802A</strain>
    </source>
</reference>
<dbReference type="InterPro" id="IPR000504">
    <property type="entry name" value="RRM_dom"/>
</dbReference>
<dbReference type="InterPro" id="IPR035979">
    <property type="entry name" value="RBD_domain_sf"/>
</dbReference>
<evidence type="ECO:0000313" key="9">
    <source>
        <dbReference type="Proteomes" id="UP001195914"/>
    </source>
</evidence>
<dbReference type="InterPro" id="IPR034159">
    <property type="entry name" value="SF3B4_RRM2"/>
</dbReference>
<dbReference type="FunFam" id="3.30.70.330:FF:000505">
    <property type="entry name" value="Splicing factor 3B subunit 4"/>
    <property type="match status" value="1"/>
</dbReference>
<dbReference type="CDD" id="cd12334">
    <property type="entry name" value="RRM1_SF3B4"/>
    <property type="match status" value="1"/>
</dbReference>
<dbReference type="Proteomes" id="UP001195914">
    <property type="component" value="Unassembled WGS sequence"/>
</dbReference>
<evidence type="ECO:0000256" key="3">
    <source>
        <dbReference type="ARBA" id="ARBA00022737"/>
    </source>
</evidence>
<evidence type="ECO:0000256" key="5">
    <source>
        <dbReference type="ARBA" id="ARBA00023242"/>
    </source>
</evidence>
<comment type="similarity">
    <text evidence="2">Belongs to the SF3B4 family.</text>
</comment>
<comment type="subcellular location">
    <subcellularLocation>
        <location evidence="1">Nucleus</location>
    </subcellularLocation>
</comment>
<dbReference type="PANTHER" id="PTHR48030:SF3">
    <property type="entry name" value="SPLICING FACTOR 3B SUBUNIT 4"/>
    <property type="match status" value="1"/>
</dbReference>
<keyword evidence="4 6" id="KW-0694">RNA-binding</keyword>
<accession>A0AAD9G7C8</accession>
<dbReference type="Pfam" id="PF00076">
    <property type="entry name" value="RRM_1"/>
    <property type="match status" value="2"/>
</dbReference>
<feature type="domain" description="RRM" evidence="7">
    <location>
        <begin position="105"/>
        <end position="183"/>
    </location>
</feature>